<reference evidence="2 3" key="1">
    <citation type="submission" date="2017-08" db="EMBL/GenBank/DDBJ databases">
        <title>Complete genome of Colwellia sp. NB097-1, a psychrophile bacterium ioslated from Bering Sea.</title>
        <authorList>
            <person name="Chen X."/>
        </authorList>
    </citation>
    <scope>NUCLEOTIDE SEQUENCE [LARGE SCALE GENOMIC DNA]</scope>
    <source>
        <strain evidence="2 3">NB097-1</strain>
    </source>
</reference>
<evidence type="ECO:0008006" key="4">
    <source>
        <dbReference type="Google" id="ProtNLM"/>
    </source>
</evidence>
<dbReference type="Proteomes" id="UP000202259">
    <property type="component" value="Chromosome"/>
</dbReference>
<dbReference type="InterPro" id="IPR013783">
    <property type="entry name" value="Ig-like_fold"/>
</dbReference>
<name>A0A222G4W3_9GAMM</name>
<proteinExistence type="predicted"/>
<protein>
    <recommendedName>
        <fullName evidence="4">Two component regulator three Y domain-containing protein</fullName>
    </recommendedName>
</protein>
<gene>
    <name evidence="2" type="ORF">B5D82_03620</name>
</gene>
<dbReference type="KEGG" id="cber:B5D82_03620"/>
<evidence type="ECO:0000313" key="3">
    <source>
        <dbReference type="Proteomes" id="UP000202259"/>
    </source>
</evidence>
<feature type="transmembrane region" description="Helical" evidence="1">
    <location>
        <begin position="683"/>
        <end position="702"/>
    </location>
</feature>
<dbReference type="SUPFAM" id="SSF63829">
    <property type="entry name" value="Calcium-dependent phosphotriesterase"/>
    <property type="match status" value="1"/>
</dbReference>
<keyword evidence="1" id="KW-1133">Transmembrane helix</keyword>
<evidence type="ECO:0000313" key="2">
    <source>
        <dbReference type="EMBL" id="ASP46948.1"/>
    </source>
</evidence>
<keyword evidence="3" id="KW-1185">Reference proteome</keyword>
<dbReference type="Gene3D" id="2.130.10.10">
    <property type="entry name" value="YVTN repeat-like/Quinoprotein amine dehydrogenase"/>
    <property type="match status" value="2"/>
</dbReference>
<dbReference type="InterPro" id="IPR015943">
    <property type="entry name" value="WD40/YVTN_repeat-like_dom_sf"/>
</dbReference>
<sequence>MASFFSAISSAKNLNNQSLHSIDIIQDKKGFIWLATANGLIRHDSESSITFNSNNKDWPLPFNWINDIDLIDNDKLLIATETHQLWLFDTNTGTATALATDVDSSSIYQALEHQGMYYFNVSNKLYKLNPLLQETQLIANNGEIDNLQHTQKHLYISKSDGVFKVVDDTLELVEAGNITAMSATGTILLIAKGNELISLSDNQEKKRILVNNAITSLTPSHDRVSLFTTDVKGQISQYKLNNLAEIAHNYPNIVSTFVKKLFHDNTGVLWILSNRGVKKITQSIAKNTPKIFDVRFNAIALAVYQNNLVLGSYGAGLNSLSELNKFLPKGINNKFSNSAKIITDLYSDGDSLYIATFDGLWQFNSASQTLERVNFPSNNLLLLSMKHKDGALYLATNANGVIKFDIASQRVEYHIQGETLSSPEVIDSLALADNKLWVATSTGINIVDTNDKSVTKINSFGENKVIALLEYKGKVFVSTKGDGFFIFNLQGELLSHFAKNITFGYMSLINDEIWISGRPGLYRLNPDTYQLNLVANTEQFTFAKKPVLMDNKIYASHYGGVIEVPLSIEDKMHTKTFISKTIVSGKAKLLCDVIDIDSPNDIVTFELASLDFRPGQGKQFKYQINGGYWNDINGSQLTLTGLSSGAYHIEIMGTNSLGQWNDYKAYADINVSYPWYWHPNSQIFYAIISISLIILTLWLLYLRSRSIRNIHKTLNDELSSQSQAASVIRRKLIKIQTLIAPDSESLSTAESISNEKEIPYVQSLIRECLDELSTQNSHAAPSSLSGSSLTVALPYLADYFHRQFHVLVTLHLDVEDQDVRYALQSAIYRIVYEAILAAINCDNGGVFEVRVNVSNGKIWLKITSNEQSFTQFNSKINFEMAMYYIRQVANKFNATFHTYDNQKHGSEIILSIPLRKIS</sequence>
<accession>A0A222G4W3</accession>
<dbReference type="Gene3D" id="2.60.40.10">
    <property type="entry name" value="Immunoglobulins"/>
    <property type="match status" value="1"/>
</dbReference>
<keyword evidence="1" id="KW-0472">Membrane</keyword>
<dbReference type="InterPro" id="IPR036890">
    <property type="entry name" value="HATPase_C_sf"/>
</dbReference>
<dbReference type="SUPFAM" id="SSF50998">
    <property type="entry name" value="Quinoprotein alcohol dehydrogenase-like"/>
    <property type="match status" value="1"/>
</dbReference>
<evidence type="ECO:0000256" key="1">
    <source>
        <dbReference type="SAM" id="Phobius"/>
    </source>
</evidence>
<organism evidence="2 3">
    <name type="scientific">Cognaticolwellia beringensis</name>
    <dbReference type="NCBI Taxonomy" id="1967665"/>
    <lineage>
        <taxon>Bacteria</taxon>
        <taxon>Pseudomonadati</taxon>
        <taxon>Pseudomonadota</taxon>
        <taxon>Gammaproteobacteria</taxon>
        <taxon>Alteromonadales</taxon>
        <taxon>Colwelliaceae</taxon>
        <taxon>Cognaticolwellia</taxon>
    </lineage>
</organism>
<dbReference type="AlphaFoldDB" id="A0A222G4W3"/>
<keyword evidence="1" id="KW-0812">Transmembrane</keyword>
<dbReference type="InterPro" id="IPR011047">
    <property type="entry name" value="Quinoprotein_ADH-like_sf"/>
</dbReference>
<dbReference type="EMBL" id="CP020465">
    <property type="protein sequence ID" value="ASP46948.1"/>
    <property type="molecule type" value="Genomic_DNA"/>
</dbReference>
<dbReference type="Gene3D" id="3.30.565.10">
    <property type="entry name" value="Histidine kinase-like ATPase, C-terminal domain"/>
    <property type="match status" value="1"/>
</dbReference>